<dbReference type="CDD" id="cd06257">
    <property type="entry name" value="DnaJ"/>
    <property type="match status" value="1"/>
</dbReference>
<gene>
    <name evidence="2" type="ORF">SmB9_18740</name>
</gene>
<dbReference type="SMART" id="SM00271">
    <property type="entry name" value="DnaJ"/>
    <property type="match status" value="1"/>
</dbReference>
<reference evidence="2 3" key="1">
    <citation type="submission" date="2018-06" db="EMBL/GenBank/DDBJ databases">
        <title>Complete Genome Sequence of the Microcystin-Degrading Bacterium Sphingosinicella microcystinivorans Strain B-9.</title>
        <authorList>
            <person name="Jin H."/>
            <person name="Nishizawa T."/>
            <person name="Guo Y."/>
            <person name="Nishizawa A."/>
            <person name="Park H."/>
            <person name="Kato H."/>
            <person name="Tsuji K."/>
            <person name="Harada K."/>
        </authorList>
    </citation>
    <scope>NUCLEOTIDE SEQUENCE [LARGE SCALE GENOMIC DNA]</scope>
    <source>
        <strain evidence="2 3">B9</strain>
    </source>
</reference>
<accession>A0AAD1D7E9</accession>
<organism evidence="2 3">
    <name type="scientific">Sphingosinicella microcystinivorans</name>
    <dbReference type="NCBI Taxonomy" id="335406"/>
    <lineage>
        <taxon>Bacteria</taxon>
        <taxon>Pseudomonadati</taxon>
        <taxon>Pseudomonadota</taxon>
        <taxon>Alphaproteobacteria</taxon>
        <taxon>Sphingomonadales</taxon>
        <taxon>Sphingosinicellaceae</taxon>
        <taxon>Sphingosinicella</taxon>
    </lineage>
</organism>
<dbReference type="PROSITE" id="PS50076">
    <property type="entry name" value="DNAJ_2"/>
    <property type="match status" value="1"/>
</dbReference>
<dbReference type="Pfam" id="PF00226">
    <property type="entry name" value="DnaJ"/>
    <property type="match status" value="1"/>
</dbReference>
<dbReference type="InterPro" id="IPR036869">
    <property type="entry name" value="J_dom_sf"/>
</dbReference>
<protein>
    <recommendedName>
        <fullName evidence="1">J domain-containing protein</fullName>
    </recommendedName>
</protein>
<dbReference type="Gene3D" id="1.10.287.110">
    <property type="entry name" value="DnaJ domain"/>
    <property type="match status" value="1"/>
</dbReference>
<evidence type="ECO:0000313" key="3">
    <source>
        <dbReference type="Proteomes" id="UP000275727"/>
    </source>
</evidence>
<dbReference type="AlphaFoldDB" id="A0AAD1D7E9"/>
<dbReference type="EMBL" id="AP018711">
    <property type="protein sequence ID" value="BBE34216.1"/>
    <property type="molecule type" value="Genomic_DNA"/>
</dbReference>
<proteinExistence type="predicted"/>
<evidence type="ECO:0000313" key="2">
    <source>
        <dbReference type="EMBL" id="BBE34216.1"/>
    </source>
</evidence>
<evidence type="ECO:0000259" key="1">
    <source>
        <dbReference type="PROSITE" id="PS50076"/>
    </source>
</evidence>
<dbReference type="Proteomes" id="UP000275727">
    <property type="component" value="Chromosome"/>
</dbReference>
<dbReference type="KEGG" id="smic:SmB9_18740"/>
<name>A0AAD1D7E9_SPHMI</name>
<sequence>MPLPQADGGTYGGPKFSQRRIFSDPDRGCYRDSASLYRRKTRLRTAPITVPRKPRERFHGRVDAPEPRLCAEPGCDQLGEFRAPLSNRGGAGWKYLCLDHVRAFNAAYSFQDDGVQNAAPGWERRTQAFASNAYADAFDDPIGVMKARMGGFAPPKARGGRVLDKAEVAALRTLGLDENASFTDIRARYKEKVRVLHPDANGGDRTHEAELRRVIDAYTHLKESPAFAADQKSRKS</sequence>
<feature type="domain" description="J" evidence="1">
    <location>
        <begin position="169"/>
        <end position="236"/>
    </location>
</feature>
<dbReference type="InterPro" id="IPR001623">
    <property type="entry name" value="DnaJ_domain"/>
</dbReference>
<dbReference type="SUPFAM" id="SSF46565">
    <property type="entry name" value="Chaperone J-domain"/>
    <property type="match status" value="1"/>
</dbReference>